<reference evidence="1" key="2">
    <citation type="submission" date="2025-09" db="UniProtKB">
        <authorList>
            <consortium name="EnsemblPlants"/>
        </authorList>
    </citation>
    <scope>IDENTIFICATION</scope>
</reference>
<accession>A0ACD5ZS55</accession>
<reference evidence="1" key="1">
    <citation type="submission" date="2021-05" db="EMBL/GenBank/DDBJ databases">
        <authorList>
            <person name="Scholz U."/>
            <person name="Mascher M."/>
            <person name="Fiebig A."/>
        </authorList>
    </citation>
    <scope>NUCLEOTIDE SEQUENCE [LARGE SCALE GENOMIC DNA]</scope>
</reference>
<proteinExistence type="predicted"/>
<sequence>MDPAVNQEWTSSEVEEARSLIVRFNSNKIIYDNNDDKNKKHNDIVDALHAFFPSKTMKQVTDLYINLVLEMHMMQQREEIHVTGGSTHNVYTIPNLVNNKFGELEESSASGPHIVCTMDDLLNKYKFKVQEKETTMDATISVFGCPLEHTRIMEMEEAMPMVENNNMEVLENNIDNANQVGAPRSRKLWTIEEHRQFLCGLNVCGRGDWKNISKYFVPTRTAVQVSSHAQKFFIRQKKRTLSGRAGRQRYSINDVGLHDDGPWTIENSSSPCQVPTLPVLNNDPNFGSQALASSGMMNNLDQIGSPMIYGHQVGQQSVWSEQQMMDSIASLMEGTENFVPAFQQGSAYISPGQCFNEMY</sequence>
<evidence type="ECO:0000313" key="2">
    <source>
        <dbReference type="Proteomes" id="UP001732700"/>
    </source>
</evidence>
<dbReference type="Proteomes" id="UP001732700">
    <property type="component" value="Chromosome 7A"/>
</dbReference>
<protein>
    <submittedName>
        <fullName evidence="1">Uncharacterized protein</fullName>
    </submittedName>
</protein>
<dbReference type="EnsemblPlants" id="AVESA.00010b.r2.7AG1205320.1">
    <property type="protein sequence ID" value="AVESA.00010b.r2.7AG1205320.1.CDS"/>
    <property type="gene ID" value="AVESA.00010b.r2.7AG1205320"/>
</dbReference>
<evidence type="ECO:0000313" key="1">
    <source>
        <dbReference type="EnsemblPlants" id="AVESA.00010b.r2.7AG1205320.1.CDS"/>
    </source>
</evidence>
<keyword evidence="2" id="KW-1185">Reference proteome</keyword>
<name>A0ACD5ZS55_AVESA</name>
<organism evidence="1 2">
    <name type="scientific">Avena sativa</name>
    <name type="common">Oat</name>
    <dbReference type="NCBI Taxonomy" id="4498"/>
    <lineage>
        <taxon>Eukaryota</taxon>
        <taxon>Viridiplantae</taxon>
        <taxon>Streptophyta</taxon>
        <taxon>Embryophyta</taxon>
        <taxon>Tracheophyta</taxon>
        <taxon>Spermatophyta</taxon>
        <taxon>Magnoliopsida</taxon>
        <taxon>Liliopsida</taxon>
        <taxon>Poales</taxon>
        <taxon>Poaceae</taxon>
        <taxon>BOP clade</taxon>
        <taxon>Pooideae</taxon>
        <taxon>Poodae</taxon>
        <taxon>Poeae</taxon>
        <taxon>Poeae Chloroplast Group 1 (Aveneae type)</taxon>
        <taxon>Aveninae</taxon>
        <taxon>Avena</taxon>
    </lineage>
</organism>